<dbReference type="Proteomes" id="UP001189624">
    <property type="component" value="Chromosome 3"/>
</dbReference>
<keyword evidence="6" id="KW-0067">ATP-binding</keyword>
<sequence>MLERNSSVHRQFVTPRRSPRFLPQQNNTTPNPKSAKHTVSKKESNEFTVGPRRSSRLNNGDVGFSSLRRSPRFNNESSGKKVKNTSVKGGDAETKENCVVSDEGFGGGRKKERKEKRAEVKKQKNHVVSDEGIGGGAKKGGDGKKVEVEITRNGVVSNGGAGGGRRKGGNGEIVEVKTKENRVVCDKDFDGERKKIEDGDKRKRKGDEVREGWTKEQDLALQRAYLMAKPSPHFWKNVSKLVCILLSRYAVVNIDFWFDFNMEQTDSYQVPGKSQQECFDRIHFDHVTPLQPQPRSRAKTLKSSPIHDFSLSESKLLNPIDTTVRRLNVLKPKNIITQKSVEKLLQWHLEGDLDREGDIFSVLEPNIDFSTNASQPSEALSTPKQLKENKGCLQSCTETSSSSGKKPLSRFSGSHITDLVSPPVLKKVKNRVLHEKYVNQLRCRESRRRAASMKIIGEGGSTKKKDAVKAAKVALVSEARDAINKFRESQVNFMDNAFTSDGDNDDNIEFEDERTGAYGSVYKAQLPSGRIVALKKLHKAESENPSFYKSFCNETQILTEIRHRNIIKLYGFCLHNKCMFLVYEYMERGSLFCNLSYDVEAQELNWRKRINIVKGIAYGLEFRMIDQNTFMTDQSKI</sequence>
<comment type="catalytic activity">
    <reaction evidence="8">
        <text>L-seryl-[protein] + ATP = O-phospho-L-seryl-[protein] + ADP + H(+)</text>
        <dbReference type="Rhea" id="RHEA:17989"/>
        <dbReference type="Rhea" id="RHEA-COMP:9863"/>
        <dbReference type="Rhea" id="RHEA-COMP:11604"/>
        <dbReference type="ChEBI" id="CHEBI:15378"/>
        <dbReference type="ChEBI" id="CHEBI:29999"/>
        <dbReference type="ChEBI" id="CHEBI:30616"/>
        <dbReference type="ChEBI" id="CHEBI:83421"/>
        <dbReference type="ChEBI" id="CHEBI:456216"/>
        <dbReference type="EC" id="2.7.11.1"/>
    </reaction>
</comment>
<keyword evidence="2" id="KW-0723">Serine/threonine-protein kinase</keyword>
<evidence type="ECO:0000256" key="3">
    <source>
        <dbReference type="ARBA" id="ARBA00022679"/>
    </source>
</evidence>
<dbReference type="InterPro" id="IPR000719">
    <property type="entry name" value="Prot_kinase_dom"/>
</dbReference>
<proteinExistence type="predicted"/>
<evidence type="ECO:0000313" key="12">
    <source>
        <dbReference type="Proteomes" id="UP001189624"/>
    </source>
</evidence>
<comment type="catalytic activity">
    <reaction evidence="7">
        <text>L-threonyl-[protein] + ATP = O-phospho-L-threonyl-[protein] + ADP + H(+)</text>
        <dbReference type="Rhea" id="RHEA:46608"/>
        <dbReference type="Rhea" id="RHEA-COMP:11060"/>
        <dbReference type="Rhea" id="RHEA-COMP:11605"/>
        <dbReference type="ChEBI" id="CHEBI:15378"/>
        <dbReference type="ChEBI" id="CHEBI:30013"/>
        <dbReference type="ChEBI" id="CHEBI:30616"/>
        <dbReference type="ChEBI" id="CHEBI:61977"/>
        <dbReference type="ChEBI" id="CHEBI:456216"/>
        <dbReference type="EC" id="2.7.11.1"/>
    </reaction>
</comment>
<evidence type="ECO:0000256" key="9">
    <source>
        <dbReference type="SAM" id="MobiDB-lite"/>
    </source>
</evidence>
<feature type="domain" description="Protein kinase" evidence="10">
    <location>
        <begin position="507"/>
        <end position="637"/>
    </location>
</feature>
<dbReference type="Gramene" id="rna-AYBTSS11_LOCUS11927">
    <property type="protein sequence ID" value="CAJ1944466.1"/>
    <property type="gene ID" value="gene-AYBTSS11_LOCUS11927"/>
</dbReference>
<organism evidence="11 12">
    <name type="scientific">Sphenostylis stenocarpa</name>
    <dbReference type="NCBI Taxonomy" id="92480"/>
    <lineage>
        <taxon>Eukaryota</taxon>
        <taxon>Viridiplantae</taxon>
        <taxon>Streptophyta</taxon>
        <taxon>Embryophyta</taxon>
        <taxon>Tracheophyta</taxon>
        <taxon>Spermatophyta</taxon>
        <taxon>Magnoliopsida</taxon>
        <taxon>eudicotyledons</taxon>
        <taxon>Gunneridae</taxon>
        <taxon>Pentapetalae</taxon>
        <taxon>rosids</taxon>
        <taxon>fabids</taxon>
        <taxon>Fabales</taxon>
        <taxon>Fabaceae</taxon>
        <taxon>Papilionoideae</taxon>
        <taxon>50 kb inversion clade</taxon>
        <taxon>NPAAA clade</taxon>
        <taxon>indigoferoid/millettioid clade</taxon>
        <taxon>Phaseoleae</taxon>
        <taxon>Sphenostylis</taxon>
    </lineage>
</organism>
<dbReference type="Pfam" id="PF07714">
    <property type="entry name" value="PK_Tyr_Ser-Thr"/>
    <property type="match status" value="1"/>
</dbReference>
<dbReference type="InterPro" id="IPR051420">
    <property type="entry name" value="Ser_Thr_Kinases_DiverseReg"/>
</dbReference>
<reference evidence="11" key="1">
    <citation type="submission" date="2023-10" db="EMBL/GenBank/DDBJ databases">
        <authorList>
            <person name="Domelevo Entfellner J.-B."/>
        </authorList>
    </citation>
    <scope>NUCLEOTIDE SEQUENCE</scope>
</reference>
<dbReference type="PANTHER" id="PTHR48005:SF16">
    <property type="entry name" value="MDIS1-INTERACTING RECEPTOR LIKE KINASE 2-LIKE ISOFORM X1"/>
    <property type="match status" value="1"/>
</dbReference>
<evidence type="ECO:0000256" key="4">
    <source>
        <dbReference type="ARBA" id="ARBA00022741"/>
    </source>
</evidence>
<dbReference type="AlphaFoldDB" id="A0AA86VEG7"/>
<evidence type="ECO:0000259" key="10">
    <source>
        <dbReference type="PROSITE" id="PS50011"/>
    </source>
</evidence>
<dbReference type="InterPro" id="IPR011009">
    <property type="entry name" value="Kinase-like_dom_sf"/>
</dbReference>
<keyword evidence="12" id="KW-1185">Reference proteome</keyword>
<dbReference type="InterPro" id="IPR001245">
    <property type="entry name" value="Ser-Thr/Tyr_kinase_cat_dom"/>
</dbReference>
<evidence type="ECO:0000256" key="8">
    <source>
        <dbReference type="ARBA" id="ARBA00048679"/>
    </source>
</evidence>
<keyword evidence="4" id="KW-0547">Nucleotide-binding</keyword>
<name>A0AA86VEG7_9FABA</name>
<accession>A0AA86VEG7</accession>
<gene>
    <name evidence="11" type="ORF">AYBTSS11_LOCUS11927</name>
</gene>
<evidence type="ECO:0000256" key="2">
    <source>
        <dbReference type="ARBA" id="ARBA00022527"/>
    </source>
</evidence>
<keyword evidence="5" id="KW-0418">Kinase</keyword>
<dbReference type="SUPFAM" id="SSF56112">
    <property type="entry name" value="Protein kinase-like (PK-like)"/>
    <property type="match status" value="1"/>
</dbReference>
<dbReference type="GO" id="GO:0004674">
    <property type="term" value="F:protein serine/threonine kinase activity"/>
    <property type="evidence" value="ECO:0007669"/>
    <property type="project" value="UniProtKB-KW"/>
</dbReference>
<evidence type="ECO:0000313" key="11">
    <source>
        <dbReference type="EMBL" id="CAJ1944466.1"/>
    </source>
</evidence>
<dbReference type="Gene3D" id="1.10.510.10">
    <property type="entry name" value="Transferase(Phosphotransferase) domain 1"/>
    <property type="match status" value="1"/>
</dbReference>
<evidence type="ECO:0000256" key="7">
    <source>
        <dbReference type="ARBA" id="ARBA00047899"/>
    </source>
</evidence>
<dbReference type="EMBL" id="OY731400">
    <property type="protein sequence ID" value="CAJ1944466.1"/>
    <property type="molecule type" value="Genomic_DNA"/>
</dbReference>
<evidence type="ECO:0000256" key="1">
    <source>
        <dbReference type="ARBA" id="ARBA00012513"/>
    </source>
</evidence>
<dbReference type="GO" id="GO:0005524">
    <property type="term" value="F:ATP binding"/>
    <property type="evidence" value="ECO:0007669"/>
    <property type="project" value="UniProtKB-KW"/>
</dbReference>
<feature type="compositionally biased region" description="Polar residues" evidence="9">
    <location>
        <begin position="23"/>
        <end position="32"/>
    </location>
</feature>
<evidence type="ECO:0000256" key="5">
    <source>
        <dbReference type="ARBA" id="ARBA00022777"/>
    </source>
</evidence>
<dbReference type="PANTHER" id="PTHR48005">
    <property type="entry name" value="LEUCINE RICH REPEAT KINASE 2"/>
    <property type="match status" value="1"/>
</dbReference>
<dbReference type="EC" id="2.7.11.1" evidence="1"/>
<feature type="region of interest" description="Disordered" evidence="9">
    <location>
        <begin position="1"/>
        <end position="144"/>
    </location>
</feature>
<protein>
    <recommendedName>
        <fullName evidence="1">non-specific serine/threonine protein kinase</fullName>
        <ecNumber evidence="1">2.7.11.1</ecNumber>
    </recommendedName>
</protein>
<dbReference type="PROSITE" id="PS50011">
    <property type="entry name" value="PROTEIN_KINASE_DOM"/>
    <property type="match status" value="1"/>
</dbReference>
<keyword evidence="3" id="KW-0808">Transferase</keyword>
<evidence type="ECO:0000256" key="6">
    <source>
        <dbReference type="ARBA" id="ARBA00022840"/>
    </source>
</evidence>